<accession>D6TLG0</accession>
<dbReference type="AlphaFoldDB" id="D6TLG0"/>
<dbReference type="InParanoid" id="D6TLG0"/>
<name>D6TLG0_KTERA</name>
<dbReference type="Proteomes" id="UP000004508">
    <property type="component" value="Unassembled WGS sequence"/>
</dbReference>
<organism evidence="1 2">
    <name type="scientific">Ktedonobacter racemifer DSM 44963</name>
    <dbReference type="NCBI Taxonomy" id="485913"/>
    <lineage>
        <taxon>Bacteria</taxon>
        <taxon>Bacillati</taxon>
        <taxon>Chloroflexota</taxon>
        <taxon>Ktedonobacteria</taxon>
        <taxon>Ktedonobacterales</taxon>
        <taxon>Ktedonobacteraceae</taxon>
        <taxon>Ktedonobacter</taxon>
    </lineage>
</organism>
<sequence length="74" mass="8619">MSHHQTTPQLEHQQKIDELNRARAAFQELEIGSLEHKHKNLEFYQLAQKLKREGIVVQYNPGTDCYMLAAPEES</sequence>
<protein>
    <submittedName>
        <fullName evidence="1">Uncharacterized protein</fullName>
    </submittedName>
</protein>
<proteinExistence type="predicted"/>
<reference evidence="1 2" key="1">
    <citation type="journal article" date="2011" name="Stand. Genomic Sci.">
        <title>Non-contiguous finished genome sequence and contextual data of the filamentous soil bacterium Ktedonobacter racemifer type strain (SOSP1-21).</title>
        <authorList>
            <person name="Chang Y.J."/>
            <person name="Land M."/>
            <person name="Hauser L."/>
            <person name="Chertkov O."/>
            <person name="Del Rio T.G."/>
            <person name="Nolan M."/>
            <person name="Copeland A."/>
            <person name="Tice H."/>
            <person name="Cheng J.F."/>
            <person name="Lucas S."/>
            <person name="Han C."/>
            <person name="Goodwin L."/>
            <person name="Pitluck S."/>
            <person name="Ivanova N."/>
            <person name="Ovchinikova G."/>
            <person name="Pati A."/>
            <person name="Chen A."/>
            <person name="Palaniappan K."/>
            <person name="Mavromatis K."/>
            <person name="Liolios K."/>
            <person name="Brettin T."/>
            <person name="Fiebig A."/>
            <person name="Rohde M."/>
            <person name="Abt B."/>
            <person name="Goker M."/>
            <person name="Detter J.C."/>
            <person name="Woyke T."/>
            <person name="Bristow J."/>
            <person name="Eisen J.A."/>
            <person name="Markowitz V."/>
            <person name="Hugenholtz P."/>
            <person name="Kyrpides N.C."/>
            <person name="Klenk H.P."/>
            <person name="Lapidus A."/>
        </authorList>
    </citation>
    <scope>NUCLEOTIDE SEQUENCE [LARGE SCALE GENOMIC DNA]</scope>
    <source>
        <strain evidence="2">DSM 44963</strain>
    </source>
</reference>
<dbReference type="EMBL" id="ADVG01000002">
    <property type="protein sequence ID" value="EFH86610.1"/>
    <property type="molecule type" value="Genomic_DNA"/>
</dbReference>
<gene>
    <name evidence="1" type="ORF">Krac_7915</name>
</gene>
<evidence type="ECO:0000313" key="1">
    <source>
        <dbReference type="EMBL" id="EFH86610.1"/>
    </source>
</evidence>
<evidence type="ECO:0000313" key="2">
    <source>
        <dbReference type="Proteomes" id="UP000004508"/>
    </source>
</evidence>
<comment type="caution">
    <text evidence="1">The sequence shown here is derived from an EMBL/GenBank/DDBJ whole genome shotgun (WGS) entry which is preliminary data.</text>
</comment>
<keyword evidence="2" id="KW-1185">Reference proteome</keyword>
<dbReference type="STRING" id="485913.Krac_7915"/>